<feature type="transmembrane region" description="Helical" evidence="1">
    <location>
        <begin position="161"/>
        <end position="185"/>
    </location>
</feature>
<feature type="transmembrane region" description="Helical" evidence="1">
    <location>
        <begin position="239"/>
        <end position="261"/>
    </location>
</feature>
<feature type="transmembrane region" description="Helical" evidence="1">
    <location>
        <begin position="107"/>
        <end position="131"/>
    </location>
</feature>
<dbReference type="EMBL" id="JACBYW010000005">
    <property type="protein sequence ID" value="NYH79461.1"/>
    <property type="molecule type" value="Genomic_DNA"/>
</dbReference>
<dbReference type="RefSeq" id="WP_179535891.1">
    <property type="nucleotide sequence ID" value="NZ_JACBYW010000005.1"/>
</dbReference>
<evidence type="ECO:0000256" key="1">
    <source>
        <dbReference type="SAM" id="Phobius"/>
    </source>
</evidence>
<gene>
    <name evidence="2" type="ORF">FHR84_002799</name>
</gene>
<feature type="transmembrane region" description="Helical" evidence="1">
    <location>
        <begin position="197"/>
        <end position="219"/>
    </location>
</feature>
<reference evidence="2 3" key="1">
    <citation type="submission" date="2020-07" db="EMBL/GenBank/DDBJ databases">
        <title>Genomic Encyclopedia of Type Strains, Phase III (KMG-III): the genomes of soil and plant-associated and newly described type strains.</title>
        <authorList>
            <person name="Whitman W."/>
        </authorList>
    </citation>
    <scope>NUCLEOTIDE SEQUENCE [LARGE SCALE GENOMIC DNA]</scope>
    <source>
        <strain evidence="2 3">CECT 8576</strain>
    </source>
</reference>
<organism evidence="2 3">
    <name type="scientific">Actinopolyspora biskrensis</name>
    <dbReference type="NCBI Taxonomy" id="1470178"/>
    <lineage>
        <taxon>Bacteria</taxon>
        <taxon>Bacillati</taxon>
        <taxon>Actinomycetota</taxon>
        <taxon>Actinomycetes</taxon>
        <taxon>Actinopolysporales</taxon>
        <taxon>Actinopolysporaceae</taxon>
        <taxon>Actinopolyspora</taxon>
    </lineage>
</organism>
<keyword evidence="1" id="KW-0472">Membrane</keyword>
<keyword evidence="3" id="KW-1185">Reference proteome</keyword>
<proteinExistence type="predicted"/>
<feature type="transmembrane region" description="Helical" evidence="1">
    <location>
        <begin position="68"/>
        <end position="87"/>
    </location>
</feature>
<protein>
    <submittedName>
        <fullName evidence="2">Uncharacterized protein</fullName>
    </submittedName>
</protein>
<accession>A0A852YXV4</accession>
<dbReference type="Proteomes" id="UP000548304">
    <property type="component" value="Unassembled WGS sequence"/>
</dbReference>
<evidence type="ECO:0000313" key="3">
    <source>
        <dbReference type="Proteomes" id="UP000548304"/>
    </source>
</evidence>
<name>A0A852YXV4_9ACTN</name>
<sequence length="275" mass="29429">MPRHPNPVRRGGTARLAAMLATLPALRWSTPAILLGWFFVGTSSAPPGMFPEATYGDWVVLSSLSPRTLALELVVFYALLLATMQSLARANGLHTHAQLVLGFRRWVASVVGSVVLTATAFLALWLLLLLYRSYQLGSGPQSVLLSAATVERLDPVIQPGIGFVLLALLLDWAALVLTGLLVAAIVNGVRNQRAAGLLIAGVLLAQVPLTSTDLGLRWVELADPFLVLTAYPVLYAQSALALTVKLSLNLLMWGGLCWWLLSRPPRNAALLSPGG</sequence>
<keyword evidence="1" id="KW-1133">Transmembrane helix</keyword>
<comment type="caution">
    <text evidence="2">The sequence shown here is derived from an EMBL/GenBank/DDBJ whole genome shotgun (WGS) entry which is preliminary data.</text>
</comment>
<evidence type="ECO:0000313" key="2">
    <source>
        <dbReference type="EMBL" id="NYH79461.1"/>
    </source>
</evidence>
<keyword evidence="1" id="KW-0812">Transmembrane</keyword>
<dbReference type="AlphaFoldDB" id="A0A852YXV4"/>